<dbReference type="GO" id="GO:0016779">
    <property type="term" value="F:nucleotidyltransferase activity"/>
    <property type="evidence" value="ECO:0007669"/>
    <property type="project" value="UniProtKB-KW"/>
</dbReference>
<feature type="domain" description="CRESS-DNA virus Rep endonuclease" evidence="16">
    <location>
        <begin position="1"/>
        <end position="96"/>
    </location>
</feature>
<evidence type="ECO:0000256" key="9">
    <source>
        <dbReference type="ARBA" id="ARBA00022741"/>
    </source>
</evidence>
<dbReference type="InterPro" id="IPR049912">
    <property type="entry name" value="CRESS_DNA_REP"/>
</dbReference>
<comment type="cofactor">
    <cofactor evidence="1">
        <name>Mg(2+)</name>
        <dbReference type="ChEBI" id="CHEBI:18420"/>
    </cofactor>
</comment>
<reference evidence="17 18" key="1">
    <citation type="journal article" date="2015" name="Front. Microbiol.">
        <title>Novel circular single-stranded DNA viruses identified in marine invertebrates reveal high sequence diversity and consistent predicted intrinsic disorder patterns within putative structural proteins.</title>
        <authorList>
            <person name="Rosario K."/>
            <person name="Schenck R.O."/>
            <person name="Harbeitner R.C."/>
            <person name="Lawler S.N."/>
            <person name="Breitbart M."/>
        </authorList>
    </citation>
    <scope>NUCLEOTIDE SEQUENCE [LARGE SCALE GENOMIC DNA]</scope>
    <source>
        <strain evidence="17">I0153</strain>
    </source>
</reference>
<sequence length="294" mass="33469">MTSCRYCFTVNNPTVQDRERLDLLADSCNYLVYGNEIGSSGTPHLQGFVIFPKTKRFNAAKIAIGNTAHVECARGSSVQAATYCKKDGDFREFGELPSSQGKRTDWDIYRDWVTDLGRVPSKKELVLAFPGFYARYRKACFEYAEALTPPPILTQSEPRFGWQTRVDGIINGEANDRTIHFVVDPEGNAGKTWFCSYALTKWPDKVQVMRIGKRDDLAYAISTEKSIFLMDVPRNQMTFLQYSVLEMLKDRMIFSPKYESSFKILQYVPHVIVFSNEQPDTSALSADRINIINV</sequence>
<dbReference type="GO" id="GO:0005524">
    <property type="term" value="F:ATP binding"/>
    <property type="evidence" value="ECO:0007669"/>
    <property type="project" value="UniProtKB-KW"/>
</dbReference>
<keyword evidence="3" id="KW-1048">Host nucleus</keyword>
<organism evidence="17 18">
    <name type="scientific">Gammarus sp. amphipod associated circular virus</name>
    <dbReference type="NCBI Taxonomy" id="1692250"/>
    <lineage>
        <taxon>Viruses</taxon>
        <taxon>Monodnaviria</taxon>
        <taxon>Shotokuvirae</taxon>
        <taxon>Cressdnaviricota</taxon>
        <taxon>Arfiviricetes</taxon>
        <taxon>Cirlivirales</taxon>
        <taxon>Circoviridae</taxon>
    </lineage>
</organism>
<keyword evidence="12" id="KW-0347">Helicase</keyword>
<evidence type="ECO:0000256" key="13">
    <source>
        <dbReference type="ARBA" id="ARBA00022840"/>
    </source>
</evidence>
<name>A0A0K1RLR1_9CIRC</name>
<evidence type="ECO:0000259" key="16">
    <source>
        <dbReference type="PROSITE" id="PS52020"/>
    </source>
</evidence>
<keyword evidence="10" id="KW-0255">Endonuclease</keyword>
<evidence type="ECO:0000256" key="14">
    <source>
        <dbReference type="ARBA" id="ARBA00023124"/>
    </source>
</evidence>
<dbReference type="GO" id="GO:0003677">
    <property type="term" value="F:DNA binding"/>
    <property type="evidence" value="ECO:0007669"/>
    <property type="project" value="UniProtKB-KW"/>
</dbReference>
<dbReference type="GO" id="GO:0046872">
    <property type="term" value="F:metal ion binding"/>
    <property type="evidence" value="ECO:0007669"/>
    <property type="project" value="UniProtKB-KW"/>
</dbReference>
<evidence type="ECO:0000256" key="10">
    <source>
        <dbReference type="ARBA" id="ARBA00022759"/>
    </source>
</evidence>
<keyword evidence="18" id="KW-1185">Reference proteome</keyword>
<comment type="subcellular location">
    <subcellularLocation>
        <location evidence="2">Host nucleus</location>
    </subcellularLocation>
</comment>
<keyword evidence="5" id="KW-0548">Nucleotidyltransferase</keyword>
<evidence type="ECO:0000256" key="6">
    <source>
        <dbReference type="ARBA" id="ARBA00022705"/>
    </source>
</evidence>
<evidence type="ECO:0000256" key="15">
    <source>
        <dbReference type="ARBA" id="ARBA00023125"/>
    </source>
</evidence>
<keyword evidence="15" id="KW-0238">DNA-binding</keyword>
<keyword evidence="11" id="KW-0378">Hydrolase</keyword>
<protein>
    <submittedName>
        <fullName evidence="17">Putative replication initiation protein</fullName>
    </submittedName>
</protein>
<dbReference type="PROSITE" id="PS52020">
    <property type="entry name" value="CRESS_DNA_REP"/>
    <property type="match status" value="1"/>
</dbReference>
<keyword evidence="13" id="KW-0067">ATP-binding</keyword>
<keyword evidence="14" id="KW-0190">Covalent protein-DNA linkage</keyword>
<evidence type="ECO:0000256" key="1">
    <source>
        <dbReference type="ARBA" id="ARBA00001946"/>
    </source>
</evidence>
<evidence type="ECO:0000256" key="12">
    <source>
        <dbReference type="ARBA" id="ARBA00022806"/>
    </source>
</evidence>
<dbReference type="EMBL" id="KR528561">
    <property type="protein sequence ID" value="AKV62287.1"/>
    <property type="molecule type" value="Genomic_DNA"/>
</dbReference>
<dbReference type="GO" id="GO:0016787">
    <property type="term" value="F:hydrolase activity"/>
    <property type="evidence" value="ECO:0007669"/>
    <property type="project" value="UniProtKB-KW"/>
</dbReference>
<dbReference type="Pfam" id="PF02407">
    <property type="entry name" value="Viral_Rep"/>
    <property type="match status" value="1"/>
</dbReference>
<evidence type="ECO:0000256" key="4">
    <source>
        <dbReference type="ARBA" id="ARBA00022679"/>
    </source>
</evidence>
<evidence type="ECO:0000256" key="2">
    <source>
        <dbReference type="ARBA" id="ARBA00004147"/>
    </source>
</evidence>
<evidence type="ECO:0000256" key="7">
    <source>
        <dbReference type="ARBA" id="ARBA00022722"/>
    </source>
</evidence>
<dbReference type="OrthoDB" id="9195at10239"/>
<evidence type="ECO:0000256" key="3">
    <source>
        <dbReference type="ARBA" id="ARBA00022562"/>
    </source>
</evidence>
<dbReference type="GO" id="GO:0004386">
    <property type="term" value="F:helicase activity"/>
    <property type="evidence" value="ECO:0007669"/>
    <property type="project" value="UniProtKB-KW"/>
</dbReference>
<evidence type="ECO:0000313" key="17">
    <source>
        <dbReference type="EMBL" id="AKV62287.1"/>
    </source>
</evidence>
<evidence type="ECO:0000256" key="11">
    <source>
        <dbReference type="ARBA" id="ARBA00022801"/>
    </source>
</evidence>
<evidence type="ECO:0000256" key="5">
    <source>
        <dbReference type="ARBA" id="ARBA00022695"/>
    </source>
</evidence>
<keyword evidence="7" id="KW-0540">Nuclease</keyword>
<dbReference type="Gene3D" id="3.40.1310.20">
    <property type="match status" value="1"/>
</dbReference>
<keyword evidence="9" id="KW-0547">Nucleotide-binding</keyword>
<keyword evidence="8" id="KW-0479">Metal-binding</keyword>
<dbReference type="Proteomes" id="UP000158532">
    <property type="component" value="Segment"/>
</dbReference>
<evidence type="ECO:0000313" key="18">
    <source>
        <dbReference type="Proteomes" id="UP000158532"/>
    </source>
</evidence>
<keyword evidence="6" id="KW-0235">DNA replication</keyword>
<keyword evidence="4" id="KW-0808">Transferase</keyword>
<evidence type="ECO:0000256" key="8">
    <source>
        <dbReference type="ARBA" id="ARBA00022723"/>
    </source>
</evidence>
<dbReference type="GO" id="GO:0042025">
    <property type="term" value="C:host cell nucleus"/>
    <property type="evidence" value="ECO:0007669"/>
    <property type="project" value="UniProtKB-SubCell"/>
</dbReference>
<proteinExistence type="predicted"/>
<accession>A0A0K1RLR1</accession>
<dbReference type="GO" id="GO:0006260">
    <property type="term" value="P:DNA replication"/>
    <property type="evidence" value="ECO:0007669"/>
    <property type="project" value="UniProtKB-KW"/>
</dbReference>
<dbReference type="GeneID" id="25479227"/>
<dbReference type="GO" id="GO:0004519">
    <property type="term" value="F:endonuclease activity"/>
    <property type="evidence" value="ECO:0007669"/>
    <property type="project" value="UniProtKB-KW"/>
</dbReference>
<dbReference type="RefSeq" id="YP_009163922.1">
    <property type="nucleotide sequence ID" value="NC_027793.1"/>
</dbReference>
<dbReference type="KEGG" id="vg:25479227"/>